<evidence type="ECO:0000256" key="1">
    <source>
        <dbReference type="SAM" id="SignalP"/>
    </source>
</evidence>
<dbReference type="RefSeq" id="WP_185656595.1">
    <property type="nucleotide sequence ID" value="NZ_JACLAG010000010.1"/>
</dbReference>
<evidence type="ECO:0000313" key="3">
    <source>
        <dbReference type="Proteomes" id="UP000548504"/>
    </source>
</evidence>
<dbReference type="EMBL" id="JACLAG010000010">
    <property type="protein sequence ID" value="MBC2622726.1"/>
    <property type="molecule type" value="Genomic_DNA"/>
</dbReference>
<feature type="signal peptide" evidence="1">
    <location>
        <begin position="1"/>
        <end position="20"/>
    </location>
</feature>
<name>A0A7X1EJT8_9ENTR</name>
<dbReference type="Proteomes" id="UP000548504">
    <property type="component" value="Unassembled WGS sequence"/>
</dbReference>
<organism evidence="2 3">
    <name type="scientific">Citrobacter cronae</name>
    <dbReference type="NCBI Taxonomy" id="1748967"/>
    <lineage>
        <taxon>Bacteria</taxon>
        <taxon>Pseudomonadati</taxon>
        <taxon>Pseudomonadota</taxon>
        <taxon>Gammaproteobacteria</taxon>
        <taxon>Enterobacterales</taxon>
        <taxon>Enterobacteriaceae</taxon>
        <taxon>Citrobacter</taxon>
        <taxon>Citrobacter freundii complex</taxon>
    </lineage>
</organism>
<gene>
    <name evidence="2" type="ORF">H7I73_24100</name>
</gene>
<keyword evidence="1" id="KW-0732">Signal</keyword>
<protein>
    <recommendedName>
        <fullName evidence="4">Tail sheath protein</fullName>
    </recommendedName>
</protein>
<comment type="caution">
    <text evidence="2">The sequence shown here is derived from an EMBL/GenBank/DDBJ whole genome shotgun (WGS) entry which is preliminary data.</text>
</comment>
<dbReference type="AlphaFoldDB" id="A0A7X1EJT8"/>
<accession>A0A7X1EJT8</accession>
<proteinExistence type="predicted"/>
<evidence type="ECO:0008006" key="4">
    <source>
        <dbReference type="Google" id="ProtNLM"/>
    </source>
</evidence>
<feature type="chain" id="PRO_5031378925" description="Tail sheath protein" evidence="1">
    <location>
        <begin position="21"/>
        <end position="533"/>
    </location>
</feature>
<sequence length="533" mass="58106">MNSNYSIPFTLTNVSAVAVAAIDASKTATVGSNLNQSLWAGVGVFARGKPFKALKVTKSNYMDVLGDPIRPQEGSHFEPMRHVYEAVQQTDGYVVRVVPTDAKFPIISFTKESASSGETNAVPANSALAYGQKTELKDKQFLMIYPVDGDPSTNRSISFTPDKTNPNRLTLTLKETSKLGTVTVLENIVVSLNSDEMDAMGRPCFITTALESRSAYLGATCDLTAAEGVNLGNIQDVKFIGGTNGDQANITDEQYAKAIEVLNNANVNYTAVLGLGCYSTPSYTLLADICKDRRIDGFFDLKPTLTYAEAVTESESTGLLGVDYTSCSMYHFPFTCKDKWTQARIAYGLSGAAYAAKARGIALNTDVGGWHYSPAGETRALINRAQIEPIDGIGTPDFDAMYTARINKVATSSTGQMIIDDALTTYSEENYLRFQHVPSTFDAISRFFFQLGRKLKHQPDGVTEDSLTREMTKVLERFHAAGALVTPRDPETDGTAPFILVVKQVESDYWSVTWWACPTGSARRLLGKPVVIR</sequence>
<reference evidence="2 3" key="1">
    <citation type="submission" date="2020-08" db="EMBL/GenBank/DDBJ databases">
        <title>Emergence and comparative genomics analysis of Citrobacter in Fennec fox imported from North Africa to China.</title>
        <authorList>
            <person name="Zheng B."/>
        </authorList>
    </citation>
    <scope>NUCLEOTIDE SEQUENCE [LARGE SCALE GENOMIC DNA]</scope>
    <source>
        <strain evidence="2 3">FF141</strain>
    </source>
</reference>
<evidence type="ECO:0000313" key="2">
    <source>
        <dbReference type="EMBL" id="MBC2622726.1"/>
    </source>
</evidence>